<comment type="similarity">
    <text evidence="3">Belongs to the SelA family.</text>
</comment>
<dbReference type="InterPro" id="IPR015424">
    <property type="entry name" value="PyrdxlP-dep_Trfase"/>
</dbReference>
<reference evidence="5 6" key="1">
    <citation type="submission" date="2019-02" db="EMBL/GenBank/DDBJ databases">
        <title>Paenibacillus sp. nov., isolated from surface-sterilized tissue of Thalictrum simplex L.</title>
        <authorList>
            <person name="Tuo L."/>
        </authorList>
    </citation>
    <scope>NUCLEOTIDE SEQUENCE [LARGE SCALE GENOMIC DNA]</scope>
    <source>
        <strain evidence="5 6">N2SHLJ1</strain>
    </source>
</reference>
<dbReference type="AlphaFoldDB" id="A0A4Q9DKY5"/>
<dbReference type="Pfam" id="PF03841">
    <property type="entry name" value="SelA"/>
    <property type="match status" value="1"/>
</dbReference>
<evidence type="ECO:0000313" key="6">
    <source>
        <dbReference type="Proteomes" id="UP000293142"/>
    </source>
</evidence>
<dbReference type="InterPro" id="IPR018319">
    <property type="entry name" value="SelA-like"/>
</dbReference>
<keyword evidence="6" id="KW-1185">Reference proteome</keyword>
<comment type="cofactor">
    <cofactor evidence="1 4">
        <name>pyridoxal 5'-phosphate</name>
        <dbReference type="ChEBI" id="CHEBI:597326"/>
    </cofactor>
</comment>
<organism evidence="5 6">
    <name type="scientific">Paenibacillus thalictri</name>
    <dbReference type="NCBI Taxonomy" id="2527873"/>
    <lineage>
        <taxon>Bacteria</taxon>
        <taxon>Bacillati</taxon>
        <taxon>Bacillota</taxon>
        <taxon>Bacilli</taxon>
        <taxon>Bacillales</taxon>
        <taxon>Paenibacillaceae</taxon>
        <taxon>Paenibacillus</taxon>
    </lineage>
</organism>
<dbReference type="EMBL" id="SIRE01000016">
    <property type="protein sequence ID" value="TBL75621.1"/>
    <property type="molecule type" value="Genomic_DNA"/>
</dbReference>
<name>A0A4Q9DKY5_9BACL</name>
<sequence>MIKDRGGEFMNPYESIQLPNVINAAGKMTYLGSSAVLPEVARTMSESARSFVDMAQLKATVQRKIAAMVEAEAACVTSCAAAGIVVSVAAALTGTDLDKVEALPLIKGGKREVILQKGHAVSFGANLTQMIRMTGAEVKEIGTVNGVKPYHLKGAINEATAAIVYVVSHHAVSSEMLSLREVTDIAALHGIPVIVDAAAEVDLQLYLAQGATAVIYSGHKAIGGPTSGLIIGSKPFMEACWLQEKGYARAMKIGKENIMGLYASLEAYMRLDQQSLTESYANIVDVLQREVTGIPGLSTRTAWDATRPIPRLQLIVGDEAGLTAKQLIGLLEQGTPSIRTRNHLADEGIIQFDPRELRLEEIGQIGTMLRSILDKRKQEA</sequence>
<keyword evidence="2 4" id="KW-0663">Pyridoxal phosphate</keyword>
<dbReference type="PANTHER" id="PTHR32328">
    <property type="entry name" value="L-SERYL-TRNA(SEC) SELENIUM TRANSFERASE"/>
    <property type="match status" value="1"/>
</dbReference>
<evidence type="ECO:0000313" key="5">
    <source>
        <dbReference type="EMBL" id="TBL75621.1"/>
    </source>
</evidence>
<dbReference type="OrthoDB" id="9787096at2"/>
<protein>
    <submittedName>
        <fullName evidence="5">SelA-like pyridoxal phosphate-dependent enzyme</fullName>
    </submittedName>
</protein>
<dbReference type="GO" id="GO:0004125">
    <property type="term" value="F:L-seryl-tRNA(Sec) selenium transferase activity"/>
    <property type="evidence" value="ECO:0007669"/>
    <property type="project" value="TreeGrafter"/>
</dbReference>
<gene>
    <name evidence="5" type="ORF">EYB31_21735</name>
</gene>
<accession>A0A4Q9DKY5</accession>
<proteinExistence type="inferred from homology"/>
<evidence type="ECO:0000256" key="1">
    <source>
        <dbReference type="ARBA" id="ARBA00001933"/>
    </source>
</evidence>
<dbReference type="Gene3D" id="3.40.640.10">
    <property type="entry name" value="Type I PLP-dependent aspartate aminotransferase-like (Major domain)"/>
    <property type="match status" value="1"/>
</dbReference>
<feature type="modified residue" description="N6-(pyridoxal phosphate)lysine" evidence="4">
    <location>
        <position position="220"/>
    </location>
</feature>
<comment type="caution">
    <text evidence="5">The sequence shown here is derived from an EMBL/GenBank/DDBJ whole genome shotgun (WGS) entry which is preliminary data.</text>
</comment>
<dbReference type="Proteomes" id="UP000293142">
    <property type="component" value="Unassembled WGS sequence"/>
</dbReference>
<evidence type="ECO:0000256" key="4">
    <source>
        <dbReference type="PIRSR" id="PIRSR618319-50"/>
    </source>
</evidence>
<dbReference type="InterPro" id="IPR015421">
    <property type="entry name" value="PyrdxlP-dep_Trfase_major"/>
</dbReference>
<evidence type="ECO:0000256" key="2">
    <source>
        <dbReference type="ARBA" id="ARBA00022898"/>
    </source>
</evidence>
<evidence type="ECO:0000256" key="3">
    <source>
        <dbReference type="ARBA" id="ARBA00044507"/>
    </source>
</evidence>
<dbReference type="SUPFAM" id="SSF53383">
    <property type="entry name" value="PLP-dependent transferases"/>
    <property type="match status" value="1"/>
</dbReference>
<dbReference type="PANTHER" id="PTHR32328:SF0">
    <property type="entry name" value="L-SERYL-TRNA(SEC) SELENIUM TRANSFERASE"/>
    <property type="match status" value="1"/>
</dbReference>